<keyword evidence="1" id="KW-0677">Repeat</keyword>
<evidence type="ECO:0000313" key="5">
    <source>
        <dbReference type="Proteomes" id="UP000683360"/>
    </source>
</evidence>
<dbReference type="InterPro" id="IPR032171">
    <property type="entry name" value="COR-A"/>
</dbReference>
<dbReference type="AlphaFoldDB" id="A0A8S3USI6"/>
<sequence length="863" mass="100141">MSLLQEEDTLPDLKENENTENQDKSSLERHGSSEFQPANMPLVTDGSAHCSSHVPFMTAKEDSALNDSVHVNDAATLMNLSQVAEQHSEPTTDRLCENIAPLGDPTVPRKDKVELTNAESSMDTEVVNNPGIIGKLKRLFGVQKQVTEIKVSMTKDKFLEESVKVGKKKLHQKKIAPVIIWDFGGQDVFYSTHQTFLTYRAIYLIVLDGSRNLDEPSLFEQYLPERVELKQQENATKTNFKNRFSFIGEVESRRRQLFRDIEEMFSDSKLLSHLVTEEQIFVNAKNSDDLEMANIKNVITRLAIKQPTWGQELPKCFIPLELEFDSLLNRNIPLITMERMKMINSAQPVRPLTEDELQVFLKFQHSVGRILHFEEDNLNQHIILAPTHLIDAFKSIVTDRRFCEDDRMRLKSWKLMSQKGVISKKSIGEIWKKKNYKQFQQHKEYLLGVMTHLDILVEPKRYDKTHKRIPAEFYYIASMVRTENKTDYLMLPNFAQRNIAIAFLSYEAIIPPALSFRFISYCLSIFAVKKYGLKNKEMLFHMSAVFTIDPSLDMCVNCNDEIIVVRLVHSTHRTIIMRDLASSIRECLAAALEKISQLYVNTSSEEHISNEVHFFQSLCCSSPDNPCILPMLKLPEHEKSWICHKHRIDHTKDVLSAWTSRKEQSPCAEACPVTDNEFLKQTPTDIHLLRLSMQYSVNETKEFAIHLGMQYNTWARMYETIQEAERLKFETLRRCVDNYNITFNDIRKAVEFGNIQNLHILCKDPKKWDMEPTEEHFDRLAPFVGNNSLAFLVELGMEFHTWEQIQFKQSDRDLVKLNRDILQEWKTFCDLNTIRPTLRHIGQAFNNIGKNIKIVENALANFF</sequence>
<evidence type="ECO:0000256" key="1">
    <source>
        <dbReference type="ARBA" id="ARBA00022737"/>
    </source>
</evidence>
<dbReference type="InterPro" id="IPR027417">
    <property type="entry name" value="P-loop_NTPase"/>
</dbReference>
<feature type="compositionally biased region" description="Acidic residues" evidence="2">
    <location>
        <begin position="1"/>
        <end position="10"/>
    </location>
</feature>
<comment type="caution">
    <text evidence="4">The sequence shown here is derived from an EMBL/GenBank/DDBJ whole genome shotgun (WGS) entry which is preliminary data.</text>
</comment>
<dbReference type="EMBL" id="CAJPWZ010002881">
    <property type="protein sequence ID" value="CAG2246717.1"/>
    <property type="molecule type" value="Genomic_DNA"/>
</dbReference>
<keyword evidence="5" id="KW-1185">Reference proteome</keyword>
<feature type="domain" description="COR" evidence="3">
    <location>
        <begin position="325"/>
        <end position="460"/>
    </location>
</feature>
<feature type="compositionally biased region" description="Basic and acidic residues" evidence="2">
    <location>
        <begin position="11"/>
        <end position="32"/>
    </location>
</feature>
<dbReference type="Proteomes" id="UP000683360">
    <property type="component" value="Unassembled WGS sequence"/>
</dbReference>
<dbReference type="Pfam" id="PF08477">
    <property type="entry name" value="Roc"/>
    <property type="match status" value="1"/>
</dbReference>
<dbReference type="Pfam" id="PF16095">
    <property type="entry name" value="COR-A"/>
    <property type="match status" value="1"/>
</dbReference>
<evidence type="ECO:0000313" key="4">
    <source>
        <dbReference type="EMBL" id="CAG2246717.1"/>
    </source>
</evidence>
<dbReference type="Gene3D" id="3.40.50.300">
    <property type="entry name" value="P-loop containing nucleotide triphosphate hydrolases"/>
    <property type="match status" value="1"/>
</dbReference>
<accession>A0A8S3USI6</accession>
<organism evidence="4 5">
    <name type="scientific">Mytilus edulis</name>
    <name type="common">Blue mussel</name>
    <dbReference type="NCBI Taxonomy" id="6550"/>
    <lineage>
        <taxon>Eukaryota</taxon>
        <taxon>Metazoa</taxon>
        <taxon>Spiralia</taxon>
        <taxon>Lophotrochozoa</taxon>
        <taxon>Mollusca</taxon>
        <taxon>Bivalvia</taxon>
        <taxon>Autobranchia</taxon>
        <taxon>Pteriomorphia</taxon>
        <taxon>Mytilida</taxon>
        <taxon>Mytiloidea</taxon>
        <taxon>Mytilidae</taxon>
        <taxon>Mytilinae</taxon>
        <taxon>Mytilus</taxon>
    </lineage>
</organism>
<evidence type="ECO:0000259" key="3">
    <source>
        <dbReference type="Pfam" id="PF16095"/>
    </source>
</evidence>
<dbReference type="OrthoDB" id="6088889at2759"/>
<feature type="region of interest" description="Disordered" evidence="2">
    <location>
        <begin position="1"/>
        <end position="46"/>
    </location>
</feature>
<protein>
    <recommendedName>
        <fullName evidence="3">COR domain-containing protein</fullName>
    </recommendedName>
</protein>
<gene>
    <name evidence="4" type="ORF">MEDL_58713</name>
</gene>
<name>A0A8S3USI6_MYTED</name>
<proteinExistence type="predicted"/>
<evidence type="ECO:0000256" key="2">
    <source>
        <dbReference type="SAM" id="MobiDB-lite"/>
    </source>
</evidence>
<reference evidence="4" key="1">
    <citation type="submission" date="2021-03" db="EMBL/GenBank/DDBJ databases">
        <authorList>
            <person name="Bekaert M."/>
        </authorList>
    </citation>
    <scope>NUCLEOTIDE SEQUENCE</scope>
</reference>